<evidence type="ECO:0000256" key="10">
    <source>
        <dbReference type="ARBA" id="ARBA00023242"/>
    </source>
</evidence>
<organism evidence="14 15">
    <name type="scientific">Loa loa</name>
    <name type="common">Eye worm</name>
    <name type="synonym">Filaria loa</name>
    <dbReference type="NCBI Taxonomy" id="7209"/>
    <lineage>
        <taxon>Eukaryota</taxon>
        <taxon>Metazoa</taxon>
        <taxon>Ecdysozoa</taxon>
        <taxon>Nematoda</taxon>
        <taxon>Chromadorea</taxon>
        <taxon>Rhabditida</taxon>
        <taxon>Spirurina</taxon>
        <taxon>Spiruromorpha</taxon>
        <taxon>Filarioidea</taxon>
        <taxon>Onchocercidae</taxon>
        <taxon>Loa</taxon>
    </lineage>
</organism>
<sequence>MDDEGQRAAETIESLSIGRDASEQLFGTPSLIGSQPSANYGLYENIIYDTNTEDAFIDVNNDILTLNIPPMDFERTTSEDFADIILSQLDNRDENFSGDCGIDPSNEINIGPLKSVPLSAARSENDTLQLEFDVTVEGGRQSSYIFKGRSLFAKMNTNVIFTVKCPIPPPPKSFIRICAIYSDNIYANVPVRRCDYHRSRDKNQEEHFVIVTNNSKAQHLTEKVEGEEGFRSFAIVPFDALHANKCLALQFRCYSSCAGGINRRQVVLCFSLENGDQLLGDSKMHLKVCSLPSRDANLDIANVPRNKRPAAKHYPAVAEVVSVSTKNTPQQFWDDDDTIYSLEIRGRHLYKIVCAIVGNFELTRNLLKDKSQRNDRDMLTVSDSSGSLSQNTPIDSWLNTLELSKYKHLFADRSLYVIADLDGIISKMYLSSIGVTEEDATKMLNSYLAWFNIFNAQRLSSLSSEGSTIRVQRTRVSGSLRAPHSN</sequence>
<protein>
    <submittedName>
        <fullName evidence="15">P53 domain-containing protein</fullName>
    </submittedName>
</protein>
<evidence type="ECO:0000313" key="15">
    <source>
        <dbReference type="WBParaSite" id="EN70_11966"/>
    </source>
</evidence>
<comment type="similarity">
    <text evidence="2">Belongs to the p53 family.</text>
</comment>
<dbReference type="GO" id="GO:0046872">
    <property type="term" value="F:metal ion binding"/>
    <property type="evidence" value="ECO:0007669"/>
    <property type="project" value="UniProtKB-KW"/>
</dbReference>
<evidence type="ECO:0000256" key="4">
    <source>
        <dbReference type="ARBA" id="ARBA00022723"/>
    </source>
</evidence>
<accession>A0A1S0TV76</accession>
<keyword evidence="5 11" id="KW-0862">Zinc</keyword>
<reference evidence="13 14" key="1">
    <citation type="submission" date="2012-04" db="EMBL/GenBank/DDBJ databases">
        <title>The Genome Sequence of Loa loa.</title>
        <authorList>
            <consortium name="The Broad Institute Genome Sequencing Platform"/>
            <consortium name="Broad Institute Genome Sequencing Center for Infectious Disease"/>
            <person name="Nutman T.B."/>
            <person name="Fink D.L."/>
            <person name="Russ C."/>
            <person name="Young S."/>
            <person name="Zeng Q."/>
            <person name="Gargeya S."/>
            <person name="Alvarado L."/>
            <person name="Berlin A."/>
            <person name="Chapman S.B."/>
            <person name="Chen Z."/>
            <person name="Freedman E."/>
            <person name="Gellesch M."/>
            <person name="Goldberg J."/>
            <person name="Griggs A."/>
            <person name="Gujja S."/>
            <person name="Heilman E.R."/>
            <person name="Heiman D."/>
            <person name="Howarth C."/>
            <person name="Mehta T."/>
            <person name="Neiman D."/>
            <person name="Pearson M."/>
            <person name="Roberts A."/>
            <person name="Saif S."/>
            <person name="Shea T."/>
            <person name="Shenoy N."/>
            <person name="Sisk P."/>
            <person name="Stolte C."/>
            <person name="Sykes S."/>
            <person name="White J."/>
            <person name="Yandava C."/>
            <person name="Haas B."/>
            <person name="Henn M.R."/>
            <person name="Nusbaum C."/>
            <person name="Birren B."/>
        </authorList>
    </citation>
    <scope>NUCLEOTIDE SEQUENCE [LARGE SCALE GENOMIC DNA]</scope>
</reference>
<feature type="domain" description="p53 DNA-binding" evidence="12">
    <location>
        <begin position="124"/>
        <end position="300"/>
    </location>
</feature>
<keyword evidence="6" id="KW-0805">Transcription regulation</keyword>
<dbReference type="STRING" id="7209.A0A1I7VBH3"/>
<dbReference type="Pfam" id="PF00870">
    <property type="entry name" value="P53"/>
    <property type="match status" value="1"/>
</dbReference>
<keyword evidence="9" id="KW-0804">Transcription</keyword>
<comment type="subcellular location">
    <subcellularLocation>
        <location evidence="1">Nucleus</location>
    </subcellularLocation>
</comment>
<keyword evidence="8" id="KW-0010">Activator</keyword>
<evidence type="ECO:0000256" key="2">
    <source>
        <dbReference type="ARBA" id="ARBA00006167"/>
    </source>
</evidence>
<accession>A0A1I7VBH3</accession>
<dbReference type="Gene3D" id="2.60.40.720">
    <property type="match status" value="1"/>
</dbReference>
<dbReference type="PANTHER" id="PTHR11447">
    <property type="entry name" value="CELLULAR TUMOR ANTIGEN P53"/>
    <property type="match status" value="1"/>
</dbReference>
<dbReference type="PRINTS" id="PR00386">
    <property type="entry name" value="P53SUPPRESSR"/>
</dbReference>
<keyword evidence="10" id="KW-0539">Nucleus</keyword>
<dbReference type="KEGG" id="loa:LOAG_07717"/>
<feature type="binding site" evidence="11">
    <location>
        <position position="197"/>
    </location>
    <ligand>
        <name>Zn(2+)</name>
        <dbReference type="ChEBI" id="CHEBI:29105"/>
    </ligand>
</feature>
<dbReference type="RefSeq" id="XP_003143298.1">
    <property type="nucleotide sequence ID" value="XM_003143250.1"/>
</dbReference>
<dbReference type="OrthoDB" id="5915660at2759"/>
<dbReference type="SUPFAM" id="SSF49417">
    <property type="entry name" value="p53-like transcription factors"/>
    <property type="match status" value="1"/>
</dbReference>
<comment type="cofactor">
    <cofactor evidence="11">
        <name>Zn(2+)</name>
        <dbReference type="ChEBI" id="CHEBI:29105"/>
    </cofactor>
    <text evidence="11">Binds 1 zinc ion per subunit.</text>
</comment>
<dbReference type="eggNOG" id="ENOG502T8D5">
    <property type="taxonomic scope" value="Eukaryota"/>
</dbReference>
<reference evidence="15" key="2">
    <citation type="submission" date="2016-11" db="UniProtKB">
        <authorList>
            <consortium name="WormBaseParasite"/>
        </authorList>
    </citation>
    <scope>IDENTIFICATION</scope>
</reference>
<evidence type="ECO:0000256" key="11">
    <source>
        <dbReference type="PIRSR" id="PIRSR602117-1"/>
    </source>
</evidence>
<evidence type="ECO:0000256" key="3">
    <source>
        <dbReference type="ARBA" id="ARBA00022703"/>
    </source>
</evidence>
<dbReference type="GO" id="GO:0005634">
    <property type="term" value="C:nucleus"/>
    <property type="evidence" value="ECO:0007669"/>
    <property type="project" value="UniProtKB-SubCell"/>
</dbReference>
<gene>
    <name evidence="13 15" type="ORF">LOAG_07717</name>
</gene>
<evidence type="ECO:0000256" key="7">
    <source>
        <dbReference type="ARBA" id="ARBA00023125"/>
    </source>
</evidence>
<evidence type="ECO:0000259" key="12">
    <source>
        <dbReference type="Pfam" id="PF00870"/>
    </source>
</evidence>
<dbReference type="EMBL" id="JH712279">
    <property type="protein sequence ID" value="EFO20772.1"/>
    <property type="molecule type" value="Genomic_DNA"/>
</dbReference>
<evidence type="ECO:0000256" key="1">
    <source>
        <dbReference type="ARBA" id="ARBA00004123"/>
    </source>
</evidence>
<keyword evidence="3" id="KW-0053">Apoptosis</keyword>
<dbReference type="CTD" id="9945140"/>
<dbReference type="PANTHER" id="PTHR11447:SF16">
    <property type="entry name" value="P53 PROTEIN LONG FORM VARIANT 1"/>
    <property type="match status" value="1"/>
</dbReference>
<dbReference type="InterPro" id="IPR008967">
    <property type="entry name" value="p53-like_TF_DNA-bd_sf"/>
</dbReference>
<feature type="binding site" evidence="11">
    <location>
        <position position="194"/>
    </location>
    <ligand>
        <name>Zn(2+)</name>
        <dbReference type="ChEBI" id="CHEBI:29105"/>
    </ligand>
</feature>
<dbReference type="InterPro" id="IPR002117">
    <property type="entry name" value="p53_tumour_suppressor"/>
</dbReference>
<evidence type="ECO:0000256" key="6">
    <source>
        <dbReference type="ARBA" id="ARBA00023015"/>
    </source>
</evidence>
<dbReference type="OMA" id="NSYLAWF"/>
<feature type="binding site" evidence="11">
    <location>
        <position position="257"/>
    </location>
    <ligand>
        <name>Zn(2+)</name>
        <dbReference type="ChEBI" id="CHEBI:29105"/>
    </ligand>
</feature>
<dbReference type="GO" id="GO:0000981">
    <property type="term" value="F:DNA-binding transcription factor activity, RNA polymerase II-specific"/>
    <property type="evidence" value="ECO:0007669"/>
    <property type="project" value="TreeGrafter"/>
</dbReference>
<feature type="binding site" evidence="11">
    <location>
        <position position="253"/>
    </location>
    <ligand>
        <name>Zn(2+)</name>
        <dbReference type="ChEBI" id="CHEBI:29105"/>
    </ligand>
</feature>
<dbReference type="GO" id="GO:0006915">
    <property type="term" value="P:apoptotic process"/>
    <property type="evidence" value="ECO:0007669"/>
    <property type="project" value="UniProtKB-KW"/>
</dbReference>
<dbReference type="WBParaSite" id="EN70_11966">
    <property type="protein sequence ID" value="EN70_11966"/>
    <property type="gene ID" value="EN70_11966"/>
</dbReference>
<evidence type="ECO:0000256" key="9">
    <source>
        <dbReference type="ARBA" id="ARBA00023163"/>
    </source>
</evidence>
<dbReference type="Proteomes" id="UP000095285">
    <property type="component" value="Unassembled WGS sequence"/>
</dbReference>
<dbReference type="GO" id="GO:0000978">
    <property type="term" value="F:RNA polymerase II cis-regulatory region sequence-specific DNA binding"/>
    <property type="evidence" value="ECO:0007669"/>
    <property type="project" value="TreeGrafter"/>
</dbReference>
<dbReference type="GeneID" id="9945140"/>
<keyword evidence="14" id="KW-1185">Reference proteome</keyword>
<keyword evidence="4 11" id="KW-0479">Metal-binding</keyword>
<evidence type="ECO:0000313" key="13">
    <source>
        <dbReference type="EMBL" id="EFO20772.1"/>
    </source>
</evidence>
<evidence type="ECO:0000256" key="5">
    <source>
        <dbReference type="ARBA" id="ARBA00022833"/>
    </source>
</evidence>
<name>A0A1I7VBH3_LOALO</name>
<keyword evidence="7" id="KW-0238">DNA-binding</keyword>
<dbReference type="AlphaFoldDB" id="A0A1I7VBH3"/>
<dbReference type="InterPro" id="IPR012346">
    <property type="entry name" value="p53/RUNT-type_TF_DNA-bd_sf"/>
</dbReference>
<evidence type="ECO:0000256" key="8">
    <source>
        <dbReference type="ARBA" id="ARBA00023159"/>
    </source>
</evidence>
<proteinExistence type="inferred from homology"/>
<dbReference type="InterPro" id="IPR011615">
    <property type="entry name" value="p53_DNA-bd"/>
</dbReference>
<evidence type="ECO:0000313" key="14">
    <source>
        <dbReference type="Proteomes" id="UP000095285"/>
    </source>
</evidence>
<dbReference type="InParanoid" id="A0A1I7VBH3"/>